<organism evidence="6 7">
    <name type="scientific">Mycena alexandri</name>
    <dbReference type="NCBI Taxonomy" id="1745969"/>
    <lineage>
        <taxon>Eukaryota</taxon>
        <taxon>Fungi</taxon>
        <taxon>Dikarya</taxon>
        <taxon>Basidiomycota</taxon>
        <taxon>Agaricomycotina</taxon>
        <taxon>Agaricomycetes</taxon>
        <taxon>Agaricomycetidae</taxon>
        <taxon>Agaricales</taxon>
        <taxon>Marasmiineae</taxon>
        <taxon>Mycenaceae</taxon>
        <taxon>Mycena</taxon>
    </lineage>
</organism>
<comment type="similarity">
    <text evidence="4">Belongs to the TCP-1 chaperonin family.</text>
</comment>
<protein>
    <submittedName>
        <fullName evidence="6">Uncharacterized protein</fullName>
    </submittedName>
</protein>
<evidence type="ECO:0000256" key="2">
    <source>
        <dbReference type="ARBA" id="ARBA00022840"/>
    </source>
</evidence>
<feature type="compositionally biased region" description="Polar residues" evidence="5">
    <location>
        <begin position="1"/>
        <end position="11"/>
    </location>
</feature>
<proteinExistence type="inferred from homology"/>
<dbReference type="SUPFAM" id="SSF48592">
    <property type="entry name" value="GroEL equatorial domain-like"/>
    <property type="match status" value="1"/>
</dbReference>
<evidence type="ECO:0000313" key="6">
    <source>
        <dbReference type="EMBL" id="KAJ7044990.1"/>
    </source>
</evidence>
<gene>
    <name evidence="6" type="ORF">C8F04DRAFT_1067290</name>
</gene>
<reference evidence="6" key="1">
    <citation type="submission" date="2023-03" db="EMBL/GenBank/DDBJ databases">
        <title>Massive genome expansion in bonnet fungi (Mycena s.s.) driven by repeated elements and novel gene families across ecological guilds.</title>
        <authorList>
            <consortium name="Lawrence Berkeley National Laboratory"/>
            <person name="Harder C.B."/>
            <person name="Miyauchi S."/>
            <person name="Viragh M."/>
            <person name="Kuo A."/>
            <person name="Thoen E."/>
            <person name="Andreopoulos B."/>
            <person name="Lu D."/>
            <person name="Skrede I."/>
            <person name="Drula E."/>
            <person name="Henrissat B."/>
            <person name="Morin E."/>
            <person name="Kohler A."/>
            <person name="Barry K."/>
            <person name="LaButti K."/>
            <person name="Morin E."/>
            <person name="Salamov A."/>
            <person name="Lipzen A."/>
            <person name="Mereny Z."/>
            <person name="Hegedus B."/>
            <person name="Baldrian P."/>
            <person name="Stursova M."/>
            <person name="Weitz H."/>
            <person name="Taylor A."/>
            <person name="Grigoriev I.V."/>
            <person name="Nagy L.G."/>
            <person name="Martin F."/>
            <person name="Kauserud H."/>
        </authorList>
    </citation>
    <scope>NUCLEOTIDE SEQUENCE</scope>
    <source>
        <strain evidence="6">CBHHK200</strain>
    </source>
</reference>
<comment type="caution">
    <text evidence="6">The sequence shown here is derived from an EMBL/GenBank/DDBJ whole genome shotgun (WGS) entry which is preliminary data.</text>
</comment>
<dbReference type="PANTHER" id="PTHR11353">
    <property type="entry name" value="CHAPERONIN"/>
    <property type="match status" value="1"/>
</dbReference>
<dbReference type="InterPro" id="IPR027413">
    <property type="entry name" value="GROEL-like_equatorial_sf"/>
</dbReference>
<feature type="region of interest" description="Disordered" evidence="5">
    <location>
        <begin position="1"/>
        <end position="25"/>
    </location>
</feature>
<evidence type="ECO:0000256" key="1">
    <source>
        <dbReference type="ARBA" id="ARBA00022741"/>
    </source>
</evidence>
<dbReference type="EMBL" id="JARJCM010000005">
    <property type="protein sequence ID" value="KAJ7044990.1"/>
    <property type="molecule type" value="Genomic_DNA"/>
</dbReference>
<evidence type="ECO:0000313" key="7">
    <source>
        <dbReference type="Proteomes" id="UP001218188"/>
    </source>
</evidence>
<dbReference type="GO" id="GO:0005524">
    <property type="term" value="F:ATP binding"/>
    <property type="evidence" value="ECO:0007669"/>
    <property type="project" value="UniProtKB-KW"/>
</dbReference>
<accession>A0AAD6XE56</accession>
<keyword evidence="1 4" id="KW-0547">Nucleotide-binding</keyword>
<evidence type="ECO:0000256" key="4">
    <source>
        <dbReference type="RuleBase" id="RU004187"/>
    </source>
</evidence>
<name>A0AAD6XE56_9AGAR</name>
<dbReference type="Gene3D" id="1.10.560.10">
    <property type="entry name" value="GroEL-like equatorial domain"/>
    <property type="match status" value="1"/>
</dbReference>
<keyword evidence="3 4" id="KW-0143">Chaperone</keyword>
<evidence type="ECO:0000256" key="5">
    <source>
        <dbReference type="SAM" id="MobiDB-lite"/>
    </source>
</evidence>
<dbReference type="InterPro" id="IPR017998">
    <property type="entry name" value="Chaperone_TCP-1"/>
</dbReference>
<keyword evidence="2 4" id="KW-0067">ATP-binding</keyword>
<evidence type="ECO:0000256" key="3">
    <source>
        <dbReference type="ARBA" id="ARBA00023186"/>
    </source>
</evidence>
<dbReference type="PRINTS" id="PR00304">
    <property type="entry name" value="TCOMPLEXTCP1"/>
</dbReference>
<dbReference type="InterPro" id="IPR002423">
    <property type="entry name" value="Cpn60/GroEL/TCP-1"/>
</dbReference>
<dbReference type="Pfam" id="PF00118">
    <property type="entry name" value="Cpn60_TCP1"/>
    <property type="match status" value="1"/>
</dbReference>
<dbReference type="Proteomes" id="UP001218188">
    <property type="component" value="Unassembled WGS sequence"/>
</dbReference>
<keyword evidence="7" id="KW-1185">Reference proteome</keyword>
<dbReference type="GO" id="GO:0140662">
    <property type="term" value="F:ATP-dependent protein folding chaperone"/>
    <property type="evidence" value="ECO:0007669"/>
    <property type="project" value="InterPro"/>
</dbReference>
<sequence length="102" mass="11033">MGSSTKLTAKSSGRAPIPRRETHSYFPNISAETLSSTVGPRGRDKLIVSDRGDAQMTNYGATILKFLDIVRPAARTLVDIARTQDAEVGDIRQASQLRLSSS</sequence>
<dbReference type="AlphaFoldDB" id="A0AAD6XE56"/>